<dbReference type="OrthoDB" id="515968at2"/>
<dbReference type="AlphaFoldDB" id="K9YWP7"/>
<sequence>MRTPNNLPSVCRHCRHYSPQGRRGGMCQKLSAPVRGDWQACSLADSPFLPTWETWEAITLWETPNFQAVKVTQKTNSPSEAVEVSFDLEEKSESKAVVNA</sequence>
<organism evidence="1 2">
    <name type="scientific">Dactylococcopsis salina (strain PCC 8305)</name>
    <name type="common">Myxobactron salinum</name>
    <dbReference type="NCBI Taxonomy" id="13035"/>
    <lineage>
        <taxon>Bacteria</taxon>
        <taxon>Bacillati</taxon>
        <taxon>Cyanobacteriota</taxon>
        <taxon>Cyanophyceae</taxon>
        <taxon>Nodosilineales</taxon>
        <taxon>Cymatolegaceae</taxon>
        <taxon>Dactylococcopsis</taxon>
    </lineage>
</organism>
<evidence type="ECO:0000313" key="2">
    <source>
        <dbReference type="Proteomes" id="UP000010482"/>
    </source>
</evidence>
<dbReference type="Proteomes" id="UP000010482">
    <property type="component" value="Chromosome"/>
</dbReference>
<gene>
    <name evidence="1" type="ORF">Dacsa_2762</name>
</gene>
<name>K9YWP7_DACS8</name>
<dbReference type="STRING" id="13035.Dacsa_2762"/>
<evidence type="ECO:0000313" key="1">
    <source>
        <dbReference type="EMBL" id="AFZ51334.1"/>
    </source>
</evidence>
<dbReference type="KEGG" id="dsl:Dacsa_2762"/>
<keyword evidence="2" id="KW-1185">Reference proteome</keyword>
<dbReference type="EMBL" id="CP003944">
    <property type="protein sequence ID" value="AFZ51334.1"/>
    <property type="molecule type" value="Genomic_DNA"/>
</dbReference>
<protein>
    <submittedName>
        <fullName evidence="1">Uncharacterized protein</fullName>
    </submittedName>
</protein>
<reference evidence="1" key="1">
    <citation type="submission" date="2012-04" db="EMBL/GenBank/DDBJ databases">
        <title>Finished genome of Dactylococcopsis salina PCC 8305.</title>
        <authorList>
            <consortium name="US DOE Joint Genome Institute"/>
            <person name="Gugger M."/>
            <person name="Coursin T."/>
            <person name="Rippka R."/>
            <person name="Tandeau De Marsac N."/>
            <person name="Huntemann M."/>
            <person name="Wei C.-L."/>
            <person name="Han J."/>
            <person name="Detter J.C."/>
            <person name="Han C."/>
            <person name="Tapia R."/>
            <person name="Daligault H."/>
            <person name="Chen A."/>
            <person name="Krypides N."/>
            <person name="Mavromatis K."/>
            <person name="Markowitz V."/>
            <person name="Szeto E."/>
            <person name="Ivanova N."/>
            <person name="Ovchinnikova G."/>
            <person name="Pagani I."/>
            <person name="Pati A."/>
            <person name="Goodwin L."/>
            <person name="Peters L."/>
            <person name="Pitluck S."/>
            <person name="Woyke T."/>
            <person name="Kerfeld C."/>
        </authorList>
    </citation>
    <scope>NUCLEOTIDE SEQUENCE [LARGE SCALE GENOMIC DNA]</scope>
    <source>
        <strain evidence="1">PCC 8305</strain>
    </source>
</reference>
<proteinExistence type="predicted"/>
<dbReference type="eggNOG" id="ENOG5032YCP">
    <property type="taxonomic scope" value="Bacteria"/>
</dbReference>
<accession>K9YWP7</accession>
<dbReference type="RefSeq" id="WP_015230323.1">
    <property type="nucleotide sequence ID" value="NC_019780.1"/>
</dbReference>
<dbReference type="HOGENOM" id="CLU_171052_1_0_3"/>